<dbReference type="PANTHER" id="PTHR45790:SF3">
    <property type="entry name" value="S-ADENOSYL-L-METHIONINE-DEPENDENT UROPORPHYRINOGEN III METHYLTRANSFERASE, CHLOROPLASTIC"/>
    <property type="match status" value="1"/>
</dbReference>
<dbReference type="CDD" id="cd06578">
    <property type="entry name" value="HemD"/>
    <property type="match status" value="1"/>
</dbReference>
<protein>
    <recommendedName>
        <fullName evidence="1">uroporphyrinogen-III C-methyltransferase</fullName>
        <ecNumber evidence="1">2.1.1.107</ecNumber>
    </recommendedName>
</protein>
<sequence length="475" mass="50999">MGKVILAGAGCGSLDLLTLRAWKAVREADCILYDALIDMRILKLAKETCECINVGKRSGHHQMTQEQIDALLLRKAIAHARVVRLKGGDPFVLGRGGEEALFLHEHGIETEVIPGISSAIAVPELAGIPLTHRTLAHGFHVIDAHEPQRIRFDALVAEGNTCVFLMGLAHLQKITQGLLRAGMDPKLPSAVISQGACNAQQVLYAPLAQLAERFLAAPLPAPAVIVTGACAALHPQLYSHLPLQGVQVGIAAFGSGDKLAWMLEEKGAVATQLCMAEAIAHLDALDEISFTAYDWLIFTSPRAVSTFISWMKARGKDVRQLAQTKIAVVGSACAESLQAVLLQPDLIAAVQDAAHLGEQLAEMTGANTRLLHLCGELHDDALRARFGSQLQTRVIYHMKHEVRQEACGKMDYVIFTCASAAAACAGMIDAAKAIAIGDRCAQELRRQGIKEIISASAHSLAGCIDALIQDREEKR</sequence>
<organism evidence="8 9">
    <name type="scientific">Candidatus Merdibacter merdavium</name>
    <dbReference type="NCBI Taxonomy" id="2838692"/>
    <lineage>
        <taxon>Bacteria</taxon>
        <taxon>Bacillati</taxon>
        <taxon>Bacillota</taxon>
        <taxon>Erysipelotrichia</taxon>
        <taxon>Erysipelotrichales</taxon>
        <taxon>Erysipelotrichaceae</taxon>
        <taxon>Merdibacter</taxon>
    </lineage>
</organism>
<evidence type="ECO:0000256" key="4">
    <source>
        <dbReference type="ARBA" id="ARBA00022691"/>
    </source>
</evidence>
<dbReference type="InterPro" id="IPR035996">
    <property type="entry name" value="4pyrrol_Methylase_sf"/>
</dbReference>
<dbReference type="Gene3D" id="3.40.1010.10">
    <property type="entry name" value="Cobalt-precorrin-4 Transmethylase, Domain 1"/>
    <property type="match status" value="1"/>
</dbReference>
<dbReference type="GO" id="GO:0004851">
    <property type="term" value="F:uroporphyrin-III C-methyltransferase activity"/>
    <property type="evidence" value="ECO:0007669"/>
    <property type="project" value="UniProtKB-EC"/>
</dbReference>
<evidence type="ECO:0000256" key="2">
    <source>
        <dbReference type="ARBA" id="ARBA00022603"/>
    </source>
</evidence>
<keyword evidence="4" id="KW-0949">S-adenosyl-L-methionine</keyword>
<dbReference type="SUPFAM" id="SSF69618">
    <property type="entry name" value="HemD-like"/>
    <property type="match status" value="1"/>
</dbReference>
<dbReference type="PANTHER" id="PTHR45790">
    <property type="entry name" value="SIROHEME SYNTHASE-RELATED"/>
    <property type="match status" value="1"/>
</dbReference>
<dbReference type="SUPFAM" id="SSF53790">
    <property type="entry name" value="Tetrapyrrole methylase"/>
    <property type="match status" value="1"/>
</dbReference>
<dbReference type="InterPro" id="IPR003754">
    <property type="entry name" value="4pyrrol_synth_uPrphyn_synth"/>
</dbReference>
<dbReference type="NCBIfam" id="TIGR01469">
    <property type="entry name" value="cobA_cysG_Cterm"/>
    <property type="match status" value="1"/>
</dbReference>
<dbReference type="InterPro" id="IPR050161">
    <property type="entry name" value="Siro_Cobalamin_biosynth"/>
</dbReference>
<feature type="domain" description="Tetrapyrrole biosynthesis uroporphyrinogen III synthase" evidence="7">
    <location>
        <begin position="260"/>
        <end position="464"/>
    </location>
</feature>
<evidence type="ECO:0000313" key="8">
    <source>
        <dbReference type="EMBL" id="HJC37166.1"/>
    </source>
</evidence>
<dbReference type="InterPro" id="IPR006366">
    <property type="entry name" value="CobA/CysG_C"/>
</dbReference>
<accession>A0A9D2NTB4</accession>
<evidence type="ECO:0000256" key="5">
    <source>
        <dbReference type="ARBA" id="ARBA00023244"/>
    </source>
</evidence>
<reference evidence="8" key="1">
    <citation type="journal article" date="2021" name="PeerJ">
        <title>Extensive microbial diversity within the chicken gut microbiome revealed by metagenomics and culture.</title>
        <authorList>
            <person name="Gilroy R."/>
            <person name="Ravi A."/>
            <person name="Getino M."/>
            <person name="Pursley I."/>
            <person name="Horton D.L."/>
            <person name="Alikhan N.F."/>
            <person name="Baker D."/>
            <person name="Gharbi K."/>
            <person name="Hall N."/>
            <person name="Watson M."/>
            <person name="Adriaenssens E.M."/>
            <person name="Foster-Nyarko E."/>
            <person name="Jarju S."/>
            <person name="Secka A."/>
            <person name="Antonio M."/>
            <person name="Oren A."/>
            <person name="Chaudhuri R.R."/>
            <person name="La Ragione R."/>
            <person name="Hildebrand F."/>
            <person name="Pallen M.J."/>
        </authorList>
    </citation>
    <scope>NUCLEOTIDE SEQUENCE</scope>
    <source>
        <strain evidence="8">CHK187-11901</strain>
    </source>
</reference>
<comment type="caution">
    <text evidence="8">The sequence shown here is derived from an EMBL/GenBank/DDBJ whole genome shotgun (WGS) entry which is preliminary data.</text>
</comment>
<dbReference type="Gene3D" id="3.30.950.10">
    <property type="entry name" value="Methyltransferase, Cobalt-precorrin-4 Transmethylase, Domain 2"/>
    <property type="match status" value="1"/>
</dbReference>
<dbReference type="InterPro" id="IPR014776">
    <property type="entry name" value="4pyrrole_Mease_sub2"/>
</dbReference>
<dbReference type="InterPro" id="IPR000878">
    <property type="entry name" value="4pyrrol_Mease"/>
</dbReference>
<evidence type="ECO:0000313" key="9">
    <source>
        <dbReference type="Proteomes" id="UP000823896"/>
    </source>
</evidence>
<dbReference type="AlphaFoldDB" id="A0A9D2NTB4"/>
<keyword evidence="3 8" id="KW-0808">Transferase</keyword>
<reference evidence="8" key="2">
    <citation type="submission" date="2021-04" db="EMBL/GenBank/DDBJ databases">
        <authorList>
            <person name="Gilroy R."/>
        </authorList>
    </citation>
    <scope>NUCLEOTIDE SEQUENCE</scope>
    <source>
        <strain evidence="8">CHK187-11901</strain>
    </source>
</reference>
<evidence type="ECO:0000256" key="3">
    <source>
        <dbReference type="ARBA" id="ARBA00022679"/>
    </source>
</evidence>
<dbReference type="InterPro" id="IPR014777">
    <property type="entry name" value="4pyrrole_Mease_sub1"/>
</dbReference>
<name>A0A9D2NTB4_9FIRM</name>
<evidence type="ECO:0000259" key="6">
    <source>
        <dbReference type="Pfam" id="PF00590"/>
    </source>
</evidence>
<dbReference type="Proteomes" id="UP000823896">
    <property type="component" value="Unassembled WGS sequence"/>
</dbReference>
<dbReference type="EMBL" id="DWWM01000055">
    <property type="protein sequence ID" value="HJC37166.1"/>
    <property type="molecule type" value="Genomic_DNA"/>
</dbReference>
<evidence type="ECO:0000256" key="1">
    <source>
        <dbReference type="ARBA" id="ARBA00012162"/>
    </source>
</evidence>
<proteinExistence type="predicted"/>
<gene>
    <name evidence="8" type="primary">cobA</name>
    <name evidence="8" type="ORF">H9702_08590</name>
</gene>
<keyword evidence="2 8" id="KW-0489">Methyltransferase</keyword>
<dbReference type="InterPro" id="IPR036108">
    <property type="entry name" value="4pyrrol_syn_uPrphyn_synt_sf"/>
</dbReference>
<keyword evidence="5" id="KW-0627">Porphyrin biosynthesis</keyword>
<dbReference type="EC" id="2.1.1.107" evidence="1"/>
<dbReference type="GO" id="GO:0032259">
    <property type="term" value="P:methylation"/>
    <property type="evidence" value="ECO:0007669"/>
    <property type="project" value="UniProtKB-KW"/>
</dbReference>
<feature type="domain" description="Tetrapyrrole methylase" evidence="6">
    <location>
        <begin position="3"/>
        <end position="211"/>
    </location>
</feature>
<dbReference type="Pfam" id="PF02602">
    <property type="entry name" value="HEM4"/>
    <property type="match status" value="1"/>
</dbReference>
<dbReference type="CDD" id="cd11642">
    <property type="entry name" value="SUMT"/>
    <property type="match status" value="1"/>
</dbReference>
<dbReference type="FunFam" id="3.40.1010.10:FF:000001">
    <property type="entry name" value="Siroheme synthase"/>
    <property type="match status" value="1"/>
</dbReference>
<dbReference type="Gene3D" id="3.40.50.10090">
    <property type="match status" value="2"/>
</dbReference>
<dbReference type="GO" id="GO:0019354">
    <property type="term" value="P:siroheme biosynthetic process"/>
    <property type="evidence" value="ECO:0007669"/>
    <property type="project" value="InterPro"/>
</dbReference>
<dbReference type="Pfam" id="PF00590">
    <property type="entry name" value="TP_methylase"/>
    <property type="match status" value="1"/>
</dbReference>
<evidence type="ECO:0000259" key="7">
    <source>
        <dbReference type="Pfam" id="PF02602"/>
    </source>
</evidence>
<dbReference type="NCBIfam" id="NF004790">
    <property type="entry name" value="PRK06136.1"/>
    <property type="match status" value="1"/>
</dbReference>
<dbReference type="GO" id="GO:0004852">
    <property type="term" value="F:uroporphyrinogen-III synthase activity"/>
    <property type="evidence" value="ECO:0007669"/>
    <property type="project" value="InterPro"/>
</dbReference>